<dbReference type="AlphaFoldDB" id="A0A0D2P1Q7"/>
<keyword evidence="2" id="KW-1185">Reference proteome</keyword>
<name>A0A0D2P1Q7_HYPSF</name>
<gene>
    <name evidence="1" type="ORF">HYPSUDRAFT_200137</name>
</gene>
<sequence length="125" mass="13772">MEQRTAFIAVHAGWTFAAAPAGPFMQSNDHSRKQYLAASSAVVSQYKNQKYDAVSTPVLRVPPPLVTELALMSFVAGVRSIEVLAPRMRGTCACCPMPRCVVFQRHGRVPRYPRRPLVGCILSRA</sequence>
<dbReference type="EMBL" id="KN817534">
    <property type="protein sequence ID" value="KJA24869.1"/>
    <property type="molecule type" value="Genomic_DNA"/>
</dbReference>
<organism evidence="1 2">
    <name type="scientific">Hypholoma sublateritium (strain FD-334 SS-4)</name>
    <dbReference type="NCBI Taxonomy" id="945553"/>
    <lineage>
        <taxon>Eukaryota</taxon>
        <taxon>Fungi</taxon>
        <taxon>Dikarya</taxon>
        <taxon>Basidiomycota</taxon>
        <taxon>Agaricomycotina</taxon>
        <taxon>Agaricomycetes</taxon>
        <taxon>Agaricomycetidae</taxon>
        <taxon>Agaricales</taxon>
        <taxon>Agaricineae</taxon>
        <taxon>Strophariaceae</taxon>
        <taxon>Hypholoma</taxon>
    </lineage>
</organism>
<protein>
    <submittedName>
        <fullName evidence="1">Uncharacterized protein</fullName>
    </submittedName>
</protein>
<dbReference type="Proteomes" id="UP000054270">
    <property type="component" value="Unassembled WGS sequence"/>
</dbReference>
<reference evidence="2" key="1">
    <citation type="submission" date="2014-04" db="EMBL/GenBank/DDBJ databases">
        <title>Evolutionary Origins and Diversification of the Mycorrhizal Mutualists.</title>
        <authorList>
            <consortium name="DOE Joint Genome Institute"/>
            <consortium name="Mycorrhizal Genomics Consortium"/>
            <person name="Kohler A."/>
            <person name="Kuo A."/>
            <person name="Nagy L.G."/>
            <person name="Floudas D."/>
            <person name="Copeland A."/>
            <person name="Barry K.W."/>
            <person name="Cichocki N."/>
            <person name="Veneault-Fourrey C."/>
            <person name="LaButti K."/>
            <person name="Lindquist E.A."/>
            <person name="Lipzen A."/>
            <person name="Lundell T."/>
            <person name="Morin E."/>
            <person name="Murat C."/>
            <person name="Riley R."/>
            <person name="Ohm R."/>
            <person name="Sun H."/>
            <person name="Tunlid A."/>
            <person name="Henrissat B."/>
            <person name="Grigoriev I.V."/>
            <person name="Hibbett D.S."/>
            <person name="Martin F."/>
        </authorList>
    </citation>
    <scope>NUCLEOTIDE SEQUENCE [LARGE SCALE GENOMIC DNA]</scope>
    <source>
        <strain evidence="2">FD-334 SS-4</strain>
    </source>
</reference>
<accession>A0A0D2P1Q7</accession>
<evidence type="ECO:0000313" key="2">
    <source>
        <dbReference type="Proteomes" id="UP000054270"/>
    </source>
</evidence>
<proteinExistence type="predicted"/>
<evidence type="ECO:0000313" key="1">
    <source>
        <dbReference type="EMBL" id="KJA24869.1"/>
    </source>
</evidence>